<dbReference type="STRING" id="4533.J3LIY0"/>
<protein>
    <recommendedName>
        <fullName evidence="4">Pectinesterase inhibitor domain-containing protein</fullName>
    </recommendedName>
</protein>
<dbReference type="PANTHER" id="PTHR35357:SF7">
    <property type="entry name" value="PECTINESTERASE INHIBITOR 12"/>
    <property type="match status" value="1"/>
</dbReference>
<dbReference type="Proteomes" id="UP000006038">
    <property type="component" value="Chromosome 3"/>
</dbReference>
<evidence type="ECO:0000256" key="1">
    <source>
        <dbReference type="ARBA" id="ARBA00022729"/>
    </source>
</evidence>
<keyword evidence="3" id="KW-1185">Reference proteome</keyword>
<dbReference type="Gramene" id="OB03G10060.1">
    <property type="protein sequence ID" value="OB03G10060.1"/>
    <property type="gene ID" value="OB03G10060"/>
</dbReference>
<dbReference type="EnsemblPlants" id="OB03G10060.1">
    <property type="protein sequence ID" value="OB03G10060.1"/>
    <property type="gene ID" value="OB03G10060"/>
</dbReference>
<dbReference type="GO" id="GO:0048046">
    <property type="term" value="C:apoplast"/>
    <property type="evidence" value="ECO:0007669"/>
    <property type="project" value="EnsemblPlants"/>
</dbReference>
<sequence>MHTYKRNHAYSKERTLASPSVLTTLPKPEHLFAADDIKALDAEPSPAAIKQAMAECAKLYRGVGFAFAGAHDEINNRAYAAGEAKLAEALSLAQQCNVAFAKAGVPLQQPLAQLTSSSPS</sequence>
<accession>J3LIY0</accession>
<dbReference type="InterPro" id="IPR035513">
    <property type="entry name" value="Invertase/methylesterase_inhib"/>
</dbReference>
<evidence type="ECO:0000313" key="2">
    <source>
        <dbReference type="EnsemblPlants" id="OB03G10060.1"/>
    </source>
</evidence>
<reference evidence="2" key="1">
    <citation type="journal article" date="2013" name="Nat. Commun.">
        <title>Whole-genome sequencing of Oryza brachyantha reveals mechanisms underlying Oryza genome evolution.</title>
        <authorList>
            <person name="Chen J."/>
            <person name="Huang Q."/>
            <person name="Gao D."/>
            <person name="Wang J."/>
            <person name="Lang Y."/>
            <person name="Liu T."/>
            <person name="Li B."/>
            <person name="Bai Z."/>
            <person name="Luis Goicoechea J."/>
            <person name="Liang C."/>
            <person name="Chen C."/>
            <person name="Zhang W."/>
            <person name="Sun S."/>
            <person name="Liao Y."/>
            <person name="Zhang X."/>
            <person name="Yang L."/>
            <person name="Song C."/>
            <person name="Wang M."/>
            <person name="Shi J."/>
            <person name="Liu G."/>
            <person name="Liu J."/>
            <person name="Zhou H."/>
            <person name="Zhou W."/>
            <person name="Yu Q."/>
            <person name="An N."/>
            <person name="Chen Y."/>
            <person name="Cai Q."/>
            <person name="Wang B."/>
            <person name="Liu B."/>
            <person name="Min J."/>
            <person name="Huang Y."/>
            <person name="Wu H."/>
            <person name="Li Z."/>
            <person name="Zhang Y."/>
            <person name="Yin Y."/>
            <person name="Song W."/>
            <person name="Jiang J."/>
            <person name="Jackson S.A."/>
            <person name="Wing R.A."/>
            <person name="Wang J."/>
            <person name="Chen M."/>
        </authorList>
    </citation>
    <scope>NUCLEOTIDE SEQUENCE [LARGE SCALE GENOMIC DNA]</scope>
    <source>
        <strain evidence="2">cv. IRGC 101232</strain>
    </source>
</reference>
<dbReference type="AlphaFoldDB" id="J3LIY0"/>
<organism evidence="2">
    <name type="scientific">Oryza brachyantha</name>
    <name type="common">malo sina</name>
    <dbReference type="NCBI Taxonomy" id="4533"/>
    <lineage>
        <taxon>Eukaryota</taxon>
        <taxon>Viridiplantae</taxon>
        <taxon>Streptophyta</taxon>
        <taxon>Embryophyta</taxon>
        <taxon>Tracheophyta</taxon>
        <taxon>Spermatophyta</taxon>
        <taxon>Magnoliopsida</taxon>
        <taxon>Liliopsida</taxon>
        <taxon>Poales</taxon>
        <taxon>Poaceae</taxon>
        <taxon>BOP clade</taxon>
        <taxon>Oryzoideae</taxon>
        <taxon>Oryzeae</taxon>
        <taxon>Oryzinae</taxon>
        <taxon>Oryza</taxon>
    </lineage>
</organism>
<evidence type="ECO:0008006" key="4">
    <source>
        <dbReference type="Google" id="ProtNLM"/>
    </source>
</evidence>
<dbReference type="Gene3D" id="1.20.140.40">
    <property type="entry name" value="Invertase/pectin methylesterase inhibitor family protein"/>
    <property type="match status" value="1"/>
</dbReference>
<keyword evidence="1" id="KW-0732">Signal</keyword>
<dbReference type="PANTHER" id="PTHR35357">
    <property type="entry name" value="OS02G0537100 PROTEIN"/>
    <property type="match status" value="1"/>
</dbReference>
<reference evidence="2" key="2">
    <citation type="submission" date="2013-04" db="UniProtKB">
        <authorList>
            <consortium name="EnsemblPlants"/>
        </authorList>
    </citation>
    <scope>IDENTIFICATION</scope>
</reference>
<dbReference type="GO" id="GO:0005886">
    <property type="term" value="C:plasma membrane"/>
    <property type="evidence" value="ECO:0007669"/>
    <property type="project" value="EnsemblPlants"/>
</dbReference>
<name>J3LIY0_ORYBR</name>
<evidence type="ECO:0000313" key="3">
    <source>
        <dbReference type="Proteomes" id="UP000006038"/>
    </source>
</evidence>
<proteinExistence type="predicted"/>
<dbReference type="GO" id="GO:0046910">
    <property type="term" value="F:pectinesterase inhibitor activity"/>
    <property type="evidence" value="ECO:0007669"/>
    <property type="project" value="EnsemblPlants"/>
</dbReference>
<dbReference type="HOGENOM" id="CLU_2053246_0_0_1"/>